<feature type="region of interest" description="Disordered" evidence="1">
    <location>
        <begin position="82"/>
        <end position="168"/>
    </location>
</feature>
<evidence type="ECO:0000256" key="1">
    <source>
        <dbReference type="SAM" id="MobiDB-lite"/>
    </source>
</evidence>
<feature type="compositionally biased region" description="Basic and acidic residues" evidence="1">
    <location>
        <begin position="112"/>
        <end position="131"/>
    </location>
</feature>
<feature type="compositionally biased region" description="Basic and acidic residues" evidence="1">
    <location>
        <begin position="9"/>
        <end position="26"/>
    </location>
</feature>
<feature type="compositionally biased region" description="Basic and acidic residues" evidence="1">
    <location>
        <begin position="42"/>
        <end position="59"/>
    </location>
</feature>
<comment type="caution">
    <text evidence="3">The sequence shown here is derived from an EMBL/GenBank/DDBJ whole genome shotgun (WGS) entry which is preliminary data.</text>
</comment>
<organism evidence="3 4">
    <name type="scientific">Arachis hypogaea</name>
    <name type="common">Peanut</name>
    <dbReference type="NCBI Taxonomy" id="3818"/>
    <lineage>
        <taxon>Eukaryota</taxon>
        <taxon>Viridiplantae</taxon>
        <taxon>Streptophyta</taxon>
        <taxon>Embryophyta</taxon>
        <taxon>Tracheophyta</taxon>
        <taxon>Spermatophyta</taxon>
        <taxon>Magnoliopsida</taxon>
        <taxon>eudicotyledons</taxon>
        <taxon>Gunneridae</taxon>
        <taxon>Pentapetalae</taxon>
        <taxon>rosids</taxon>
        <taxon>fabids</taxon>
        <taxon>Fabales</taxon>
        <taxon>Fabaceae</taxon>
        <taxon>Papilionoideae</taxon>
        <taxon>50 kb inversion clade</taxon>
        <taxon>dalbergioids sensu lato</taxon>
        <taxon>Dalbergieae</taxon>
        <taxon>Pterocarpus clade</taxon>
        <taxon>Arachis</taxon>
    </lineage>
</organism>
<name>A0A444ZP85_ARAHY</name>
<dbReference type="PANTHER" id="PTHR33223">
    <property type="entry name" value="CCHC-TYPE DOMAIN-CONTAINING PROTEIN"/>
    <property type="match status" value="1"/>
</dbReference>
<feature type="compositionally biased region" description="Basic residues" evidence="1">
    <location>
        <begin position="98"/>
        <end position="111"/>
    </location>
</feature>
<dbReference type="Pfam" id="PF03732">
    <property type="entry name" value="Retrotrans_gag"/>
    <property type="match status" value="1"/>
</dbReference>
<evidence type="ECO:0000259" key="2">
    <source>
        <dbReference type="Pfam" id="PF03732"/>
    </source>
</evidence>
<feature type="region of interest" description="Disordered" evidence="1">
    <location>
        <begin position="473"/>
        <end position="494"/>
    </location>
</feature>
<gene>
    <name evidence="3" type="ORF">Ahy_B04g072884</name>
</gene>
<reference evidence="3 4" key="1">
    <citation type="submission" date="2019-01" db="EMBL/GenBank/DDBJ databases">
        <title>Sequencing of cultivated peanut Arachis hypogaea provides insights into genome evolution and oil improvement.</title>
        <authorList>
            <person name="Chen X."/>
        </authorList>
    </citation>
    <scope>NUCLEOTIDE SEQUENCE [LARGE SCALE GENOMIC DNA]</scope>
    <source>
        <strain evidence="4">cv. Fuhuasheng</strain>
        <tissue evidence="3">Leaves</tissue>
    </source>
</reference>
<evidence type="ECO:0000313" key="3">
    <source>
        <dbReference type="EMBL" id="RYR15922.1"/>
    </source>
</evidence>
<dbReference type="Proteomes" id="UP000289738">
    <property type="component" value="Chromosome B04"/>
</dbReference>
<dbReference type="AlphaFoldDB" id="A0A444ZP85"/>
<dbReference type="PANTHER" id="PTHR33223:SF10">
    <property type="entry name" value="AMINOTRANSFERASE-LIKE PLANT MOBILE DOMAIN-CONTAINING PROTEIN"/>
    <property type="match status" value="1"/>
</dbReference>
<feature type="region of interest" description="Disordered" evidence="1">
    <location>
        <begin position="1"/>
        <end position="62"/>
    </location>
</feature>
<dbReference type="InterPro" id="IPR005162">
    <property type="entry name" value="Retrotrans_gag_dom"/>
</dbReference>
<feature type="domain" description="Retrotransposon gag" evidence="2">
    <location>
        <begin position="225"/>
        <end position="314"/>
    </location>
</feature>
<protein>
    <recommendedName>
        <fullName evidence="2">Retrotransposon gag domain-containing protein</fullName>
    </recommendedName>
</protein>
<sequence>MGDVLEEASSSRDDSRTKNPTPEHQEVANQGRIASTIHHAHNKENDHIITEPRHPEKTGNKAAQIVQDLCLRVQKLEGRLAAKERYNTEHGSQATSRSKSRHDRSPTRRHNRRDDRSTSHDPRREKSPERRYSKRHNRSASRDLSHQRDLDEDRRHQETKRTRNDHTIMGATPFTERILKAKLPKGFDKPTDMKYDGTKDPQEHLTAFEARRNLEGAADVVRCRAFPVTLAGPAIKWFNALPNGSTAGFHDITRKFMAQFTTRITKAKHPISLLGVTQKQDESTRKYLDRFNDECLTVDGLTDSVASLCLTNGLMNEDFRKNLTTKPVWTMHEIQNIAKDYINDEEVSQVVAANKRQHNHTQHGNPAPRHNPPSRENQRDHPKLTNTNRPPRIGKFSNYTSLTAPITEIYHQIADRGIIPKARQLKERTGGNKTLYCDYHWGYGHRTQDCFDLKDAIEQAIRDGKLPEFAKIIREPKRAERDRSPEREGRNPRM</sequence>
<feature type="compositionally biased region" description="Basic and acidic residues" evidence="1">
    <location>
        <begin position="140"/>
        <end position="166"/>
    </location>
</feature>
<dbReference type="EMBL" id="SDMP01000014">
    <property type="protein sequence ID" value="RYR15922.1"/>
    <property type="molecule type" value="Genomic_DNA"/>
</dbReference>
<evidence type="ECO:0000313" key="4">
    <source>
        <dbReference type="Proteomes" id="UP000289738"/>
    </source>
</evidence>
<proteinExistence type="predicted"/>
<accession>A0A444ZP85</accession>
<feature type="region of interest" description="Disordered" evidence="1">
    <location>
        <begin position="355"/>
        <end position="397"/>
    </location>
</feature>
<keyword evidence="4" id="KW-1185">Reference proteome</keyword>